<proteinExistence type="inferred from homology"/>
<dbReference type="GO" id="GO:0005634">
    <property type="term" value="C:nucleus"/>
    <property type="evidence" value="ECO:0007669"/>
    <property type="project" value="TreeGrafter"/>
</dbReference>
<dbReference type="Pfam" id="PF01223">
    <property type="entry name" value="Endonuclease_NS"/>
    <property type="match status" value="1"/>
</dbReference>
<dbReference type="InterPro" id="IPR040255">
    <property type="entry name" value="Non-specific_endonuclease"/>
</dbReference>
<comment type="similarity">
    <text evidence="1">Belongs to the DNA/RNA non-specific endonuclease family.</text>
</comment>
<feature type="non-terminal residue" evidence="6">
    <location>
        <position position="1"/>
    </location>
</feature>
<feature type="domain" description="DNA/RNA non-specific endonuclease/pyrophosphatase/phosphodiesterase" evidence="5">
    <location>
        <begin position="2"/>
        <end position="227"/>
    </location>
</feature>
<dbReference type="EMBL" id="GEDC01002921">
    <property type="protein sequence ID" value="JAS34377.1"/>
    <property type="molecule type" value="Transcribed_RNA"/>
</dbReference>
<dbReference type="AlphaFoldDB" id="A0A1B6E8Y7"/>
<dbReference type="Gene3D" id="3.40.570.10">
    <property type="entry name" value="Extracellular Endonuclease, subunit A"/>
    <property type="match status" value="1"/>
</dbReference>
<name>A0A1B6E8Y7_9HEMI</name>
<dbReference type="InterPro" id="IPR044925">
    <property type="entry name" value="His-Me_finger_sf"/>
</dbReference>
<dbReference type="PANTHER" id="PTHR13966">
    <property type="entry name" value="ENDONUCLEASE RELATED"/>
    <property type="match status" value="1"/>
</dbReference>
<dbReference type="GO" id="GO:0006309">
    <property type="term" value="P:apoptotic DNA fragmentation"/>
    <property type="evidence" value="ECO:0007669"/>
    <property type="project" value="TreeGrafter"/>
</dbReference>
<keyword evidence="2" id="KW-0540">Nuclease</keyword>
<dbReference type="GO" id="GO:0004521">
    <property type="term" value="F:RNA endonuclease activity"/>
    <property type="evidence" value="ECO:0007669"/>
    <property type="project" value="TreeGrafter"/>
</dbReference>
<dbReference type="SMART" id="SM00892">
    <property type="entry name" value="Endonuclease_NS"/>
    <property type="match status" value="1"/>
</dbReference>
<dbReference type="PANTHER" id="PTHR13966:SF17">
    <property type="entry name" value="ENDONUCLEASE-RELATED"/>
    <property type="match status" value="1"/>
</dbReference>
<organism evidence="6">
    <name type="scientific">Clastoptera arizonana</name>
    <name type="common">Arizona spittle bug</name>
    <dbReference type="NCBI Taxonomy" id="38151"/>
    <lineage>
        <taxon>Eukaryota</taxon>
        <taxon>Metazoa</taxon>
        <taxon>Ecdysozoa</taxon>
        <taxon>Arthropoda</taxon>
        <taxon>Hexapoda</taxon>
        <taxon>Insecta</taxon>
        <taxon>Pterygota</taxon>
        <taxon>Neoptera</taxon>
        <taxon>Paraneoptera</taxon>
        <taxon>Hemiptera</taxon>
        <taxon>Auchenorrhyncha</taxon>
        <taxon>Cercopoidea</taxon>
        <taxon>Clastopteridae</taxon>
        <taxon>Clastoptera</taxon>
    </lineage>
</organism>
<keyword evidence="4" id="KW-0479">Metal-binding</keyword>
<evidence type="ECO:0000256" key="2">
    <source>
        <dbReference type="ARBA" id="ARBA00022722"/>
    </source>
</evidence>
<dbReference type="GO" id="GO:0005743">
    <property type="term" value="C:mitochondrial inner membrane"/>
    <property type="evidence" value="ECO:0007669"/>
    <property type="project" value="TreeGrafter"/>
</dbReference>
<evidence type="ECO:0000256" key="3">
    <source>
        <dbReference type="ARBA" id="ARBA00022759"/>
    </source>
</evidence>
<keyword evidence="3" id="KW-0255">Endonuclease</keyword>
<gene>
    <name evidence="6" type="ORF">g.2149</name>
</gene>
<reference evidence="6" key="1">
    <citation type="submission" date="2015-12" db="EMBL/GenBank/DDBJ databases">
        <title>De novo transcriptome assembly of four potential Pierce s Disease insect vectors from Arizona vineyards.</title>
        <authorList>
            <person name="Tassone E.E."/>
        </authorList>
    </citation>
    <scope>NUCLEOTIDE SEQUENCE</scope>
</reference>
<dbReference type="GO" id="GO:0046872">
    <property type="term" value="F:metal ion binding"/>
    <property type="evidence" value="ECO:0007669"/>
    <property type="project" value="UniProtKB-KW"/>
</dbReference>
<evidence type="ECO:0000259" key="5">
    <source>
        <dbReference type="SMART" id="SM00892"/>
    </source>
</evidence>
<dbReference type="GO" id="GO:0000014">
    <property type="term" value="F:single-stranded DNA endodeoxyribonuclease activity"/>
    <property type="evidence" value="ECO:0007669"/>
    <property type="project" value="TreeGrafter"/>
</dbReference>
<protein>
    <recommendedName>
        <fullName evidence="5">DNA/RNA non-specific endonuclease/pyrophosphatase/phosphodiesterase domain-containing protein</fullName>
    </recommendedName>
</protein>
<sequence>FYMGYGVTLYTTHTLYGSFLKPVNYKMNPSTLEIGAIKSLYKYDPGFVYNKGTQKRHFTYVFGETRSNIILNSSYISCGYLTPVEDFMLPTWQHTTNYYYNTVPLWQTINDGNWNFIEKFIRKFAMENKLDLVITTGIFENLSMEDDDGYTQELFMVPFQELLPIPKYIWKHVFNPKDKSCIVFIVHNNPFSEIPLSLCSNICKEYGWPDDLTDSKKGAMTCCSYENIKEIIKFMPETECKVILRNDIIDLLVN</sequence>
<evidence type="ECO:0000256" key="4">
    <source>
        <dbReference type="PIRSR" id="PIRSR640255-2"/>
    </source>
</evidence>
<evidence type="ECO:0000256" key="1">
    <source>
        <dbReference type="ARBA" id="ARBA00010052"/>
    </source>
</evidence>
<feature type="binding site" evidence="4">
    <location>
        <position position="110"/>
    </location>
    <ligand>
        <name>Mg(2+)</name>
        <dbReference type="ChEBI" id="CHEBI:18420"/>
        <note>catalytic</note>
    </ligand>
</feature>
<keyword evidence="3" id="KW-0378">Hydrolase</keyword>
<dbReference type="InterPro" id="IPR044929">
    <property type="entry name" value="DNA/RNA_non-sp_Endonuclease_sf"/>
</dbReference>
<accession>A0A1B6E8Y7</accession>
<dbReference type="InterPro" id="IPR001604">
    <property type="entry name" value="Endo_G_ENPP1-like_dom"/>
</dbReference>
<evidence type="ECO:0000313" key="6">
    <source>
        <dbReference type="EMBL" id="JAS34377.1"/>
    </source>
</evidence>
<dbReference type="SUPFAM" id="SSF54060">
    <property type="entry name" value="His-Me finger endonucleases"/>
    <property type="match status" value="1"/>
</dbReference>
<dbReference type="GO" id="GO:0003676">
    <property type="term" value="F:nucleic acid binding"/>
    <property type="evidence" value="ECO:0007669"/>
    <property type="project" value="InterPro"/>
</dbReference>